<reference evidence="1" key="1">
    <citation type="journal article" date="2013" name="J. Plant Res.">
        <title>Effect of fungi and light on seed germination of three Opuntia species from semiarid lands of central Mexico.</title>
        <authorList>
            <person name="Delgado-Sanchez P."/>
            <person name="Jimenez-Bremont J.F."/>
            <person name="Guerrero-Gonzalez Mde L."/>
            <person name="Flores J."/>
        </authorList>
    </citation>
    <scope>NUCLEOTIDE SEQUENCE</scope>
    <source>
        <tissue evidence="1">Cladode</tissue>
    </source>
</reference>
<dbReference type="EMBL" id="GISG01140963">
    <property type="protein sequence ID" value="MBA4645108.1"/>
    <property type="molecule type" value="Transcribed_RNA"/>
</dbReference>
<reference evidence="1" key="2">
    <citation type="submission" date="2020-07" db="EMBL/GenBank/DDBJ databases">
        <authorList>
            <person name="Vera ALvarez R."/>
            <person name="Arias-Moreno D.M."/>
            <person name="Jimenez-Jacinto V."/>
            <person name="Jimenez-Bremont J.F."/>
            <person name="Swaminathan K."/>
            <person name="Moose S.P."/>
            <person name="Guerrero-Gonzalez M.L."/>
            <person name="Marino-Ramirez L."/>
            <person name="Landsman D."/>
            <person name="Rodriguez-Kessler M."/>
            <person name="Delgado-Sanchez P."/>
        </authorList>
    </citation>
    <scope>NUCLEOTIDE SEQUENCE</scope>
    <source>
        <tissue evidence="1">Cladode</tissue>
    </source>
</reference>
<protein>
    <submittedName>
        <fullName evidence="1">Uncharacterized protein</fullName>
    </submittedName>
</protein>
<evidence type="ECO:0000313" key="1">
    <source>
        <dbReference type="EMBL" id="MBA4645108.1"/>
    </source>
</evidence>
<proteinExistence type="predicted"/>
<organism evidence="1">
    <name type="scientific">Opuntia streptacantha</name>
    <name type="common">Prickly pear cactus</name>
    <name type="synonym">Opuntia cardona</name>
    <dbReference type="NCBI Taxonomy" id="393608"/>
    <lineage>
        <taxon>Eukaryota</taxon>
        <taxon>Viridiplantae</taxon>
        <taxon>Streptophyta</taxon>
        <taxon>Embryophyta</taxon>
        <taxon>Tracheophyta</taxon>
        <taxon>Spermatophyta</taxon>
        <taxon>Magnoliopsida</taxon>
        <taxon>eudicotyledons</taxon>
        <taxon>Gunneridae</taxon>
        <taxon>Pentapetalae</taxon>
        <taxon>Caryophyllales</taxon>
        <taxon>Cactineae</taxon>
        <taxon>Cactaceae</taxon>
        <taxon>Opuntioideae</taxon>
        <taxon>Opuntia</taxon>
    </lineage>
</organism>
<dbReference type="AlphaFoldDB" id="A0A7C9DRY6"/>
<sequence>MVTVFDSGVALVKEFMYLSAKVNDTGSFISMTVASSGLSTVVFCLQTMFAVPISPLVENLTPSFVTEITTVSPILLRSLQILANSAEGILTIAWYSASGIPRCSLSMSISFISKSAILSWLGLSNMKVTVSLPSSALMVMISSLPAHLSILDMLARFIPMEIFLSQR</sequence>
<accession>A0A7C9DRY6</accession>
<name>A0A7C9DRY6_OPUST</name>